<feature type="region of interest" description="Disordered" evidence="1">
    <location>
        <begin position="30"/>
        <end position="50"/>
    </location>
</feature>
<reference evidence="2 3" key="1">
    <citation type="submission" date="2020-04" db="EMBL/GenBank/DDBJ databases">
        <title>Plant Genome Project.</title>
        <authorList>
            <person name="Zhang R.-G."/>
        </authorList>
    </citation>
    <scope>NUCLEOTIDE SEQUENCE [LARGE SCALE GENOMIC DNA]</scope>
    <source>
        <strain evidence="2">YNK0</strain>
        <tissue evidence="2">Leaf</tissue>
    </source>
</reference>
<dbReference type="EMBL" id="JABCRI010000007">
    <property type="protein sequence ID" value="KAF8403985.1"/>
    <property type="molecule type" value="Genomic_DNA"/>
</dbReference>
<sequence>MRYLFCKLHCPSFICFCICDDTLKKEKLDGKQEAESIPKSSLKKPSSEPIAPKEVEMRRVKWMDFLGKELIEMKEFEPSESEDSNGEGEGKKGGIRVIQ</sequence>
<organism evidence="2 3">
    <name type="scientific">Tetracentron sinense</name>
    <name type="common">Spur-leaf</name>
    <dbReference type="NCBI Taxonomy" id="13715"/>
    <lineage>
        <taxon>Eukaryota</taxon>
        <taxon>Viridiplantae</taxon>
        <taxon>Streptophyta</taxon>
        <taxon>Embryophyta</taxon>
        <taxon>Tracheophyta</taxon>
        <taxon>Spermatophyta</taxon>
        <taxon>Magnoliopsida</taxon>
        <taxon>Trochodendrales</taxon>
        <taxon>Trochodendraceae</taxon>
        <taxon>Tetracentron</taxon>
    </lineage>
</organism>
<keyword evidence="3" id="KW-1185">Reference proteome</keyword>
<protein>
    <submittedName>
        <fullName evidence="2">Uncharacterized protein</fullName>
    </submittedName>
</protein>
<proteinExistence type="predicted"/>
<evidence type="ECO:0000256" key="1">
    <source>
        <dbReference type="SAM" id="MobiDB-lite"/>
    </source>
</evidence>
<dbReference type="AlphaFoldDB" id="A0A834ZC08"/>
<feature type="region of interest" description="Disordered" evidence="1">
    <location>
        <begin position="74"/>
        <end position="99"/>
    </location>
</feature>
<accession>A0A834ZC08</accession>
<evidence type="ECO:0000313" key="2">
    <source>
        <dbReference type="EMBL" id="KAF8403985.1"/>
    </source>
</evidence>
<evidence type="ECO:0000313" key="3">
    <source>
        <dbReference type="Proteomes" id="UP000655225"/>
    </source>
</evidence>
<dbReference type="OrthoDB" id="1921202at2759"/>
<dbReference type="Proteomes" id="UP000655225">
    <property type="component" value="Unassembled WGS sequence"/>
</dbReference>
<dbReference type="PANTHER" id="PTHR33401:SF19">
    <property type="entry name" value="(RAPE) HYPOTHETICAL PROTEIN"/>
    <property type="match status" value="1"/>
</dbReference>
<gene>
    <name evidence="2" type="ORF">HHK36_012095</name>
</gene>
<dbReference type="PANTHER" id="PTHR33401">
    <property type="entry name" value="LIGHT-HARVESTING COMPLEX-LIKE PROTEIN OHP2, CHLOROPLASTIC"/>
    <property type="match status" value="1"/>
</dbReference>
<feature type="compositionally biased region" description="Low complexity" evidence="1">
    <location>
        <begin position="37"/>
        <end position="50"/>
    </location>
</feature>
<comment type="caution">
    <text evidence="2">The sequence shown here is derived from an EMBL/GenBank/DDBJ whole genome shotgun (WGS) entry which is preliminary data.</text>
</comment>
<name>A0A834ZC08_TETSI</name>